<reference evidence="17 18" key="1">
    <citation type="journal article" date="2012" name="J. Bacteriol.">
        <title>De Novo Genome Project of Cupriavidus basilensis OR16.</title>
        <authorList>
            <person name="Cserhati M."/>
            <person name="Kriszt B."/>
            <person name="Szoboszlay S."/>
            <person name="Toth A."/>
            <person name="Szabo I."/>
            <person name="Tancsics A."/>
            <person name="Nagy I."/>
            <person name="Horvath B."/>
            <person name="Nagy I."/>
            <person name="Kukolya J."/>
        </authorList>
    </citation>
    <scope>NUCLEOTIDE SEQUENCE [LARGE SCALE GENOMIC DNA]</scope>
    <source>
        <strain evidence="17 18">OR16</strain>
    </source>
</reference>
<protein>
    <recommendedName>
        <fullName evidence="9">3,4-dihydroxy-2-butanone 4-phosphate synthase</fullName>
        <ecNumber evidence="8">4.1.99.12</ecNumber>
    </recommendedName>
</protein>
<gene>
    <name evidence="17" type="ORF">OR16_12455</name>
</gene>
<feature type="domain" description="GTP cyclohydrolase II" evidence="16">
    <location>
        <begin position="211"/>
        <end position="329"/>
    </location>
</feature>
<keyword evidence="10" id="KW-0686">Riboflavin biosynthesis</keyword>
<dbReference type="AlphaFoldDB" id="H1S3Z1"/>
<dbReference type="GO" id="GO:0003935">
    <property type="term" value="F:GTP cyclohydrolase II activity"/>
    <property type="evidence" value="ECO:0007669"/>
    <property type="project" value="TreeGrafter"/>
</dbReference>
<evidence type="ECO:0000259" key="16">
    <source>
        <dbReference type="Pfam" id="PF00925"/>
    </source>
</evidence>
<comment type="catalytic activity">
    <reaction evidence="1">
        <text>D-ribulose 5-phosphate = (2S)-2-hydroxy-3-oxobutyl phosphate + formate + H(+)</text>
        <dbReference type="Rhea" id="RHEA:18457"/>
        <dbReference type="ChEBI" id="CHEBI:15378"/>
        <dbReference type="ChEBI" id="CHEBI:15740"/>
        <dbReference type="ChEBI" id="CHEBI:58121"/>
        <dbReference type="ChEBI" id="CHEBI:58830"/>
        <dbReference type="EC" id="4.1.99.12"/>
    </reaction>
</comment>
<dbReference type="GO" id="GO:0009231">
    <property type="term" value="P:riboflavin biosynthetic process"/>
    <property type="evidence" value="ECO:0007669"/>
    <property type="project" value="UniProtKB-UniPathway"/>
</dbReference>
<accession>H1S3Z1</accession>
<dbReference type="PANTHER" id="PTHR21327">
    <property type="entry name" value="GTP CYCLOHYDROLASE II-RELATED"/>
    <property type="match status" value="1"/>
</dbReference>
<dbReference type="UniPathway" id="UPA00275">
    <property type="reaction ID" value="UER00399"/>
</dbReference>
<evidence type="ECO:0000256" key="1">
    <source>
        <dbReference type="ARBA" id="ARBA00000141"/>
    </source>
</evidence>
<keyword evidence="11" id="KW-0479">Metal-binding</keyword>
<evidence type="ECO:0000256" key="4">
    <source>
        <dbReference type="ARBA" id="ARBA00002284"/>
    </source>
</evidence>
<organism evidence="17 18">
    <name type="scientific">Cupriavidus basilensis OR16</name>
    <dbReference type="NCBI Taxonomy" id="1127483"/>
    <lineage>
        <taxon>Bacteria</taxon>
        <taxon>Pseudomonadati</taxon>
        <taxon>Pseudomonadota</taxon>
        <taxon>Betaproteobacteria</taxon>
        <taxon>Burkholderiales</taxon>
        <taxon>Burkholderiaceae</taxon>
        <taxon>Cupriavidus</taxon>
    </lineage>
</organism>
<keyword evidence="13" id="KW-0464">Manganese</keyword>
<dbReference type="GO" id="GO:0046872">
    <property type="term" value="F:metal ion binding"/>
    <property type="evidence" value="ECO:0007669"/>
    <property type="project" value="UniProtKB-KW"/>
</dbReference>
<dbReference type="EMBL" id="AHJE01000028">
    <property type="protein sequence ID" value="EHP42791.1"/>
    <property type="molecule type" value="Genomic_DNA"/>
</dbReference>
<evidence type="ECO:0000256" key="14">
    <source>
        <dbReference type="ARBA" id="ARBA00023239"/>
    </source>
</evidence>
<dbReference type="Pfam" id="PF00925">
    <property type="entry name" value="GTP_cyclohydro2"/>
    <property type="match status" value="1"/>
</dbReference>
<evidence type="ECO:0000256" key="10">
    <source>
        <dbReference type="ARBA" id="ARBA00022619"/>
    </source>
</evidence>
<evidence type="ECO:0000256" key="13">
    <source>
        <dbReference type="ARBA" id="ARBA00023211"/>
    </source>
</evidence>
<evidence type="ECO:0000256" key="6">
    <source>
        <dbReference type="ARBA" id="ARBA00005520"/>
    </source>
</evidence>
<dbReference type="InterPro" id="IPR032677">
    <property type="entry name" value="GTP_cyclohydro_II"/>
</dbReference>
<name>H1S3Z1_9BURK</name>
<keyword evidence="17" id="KW-0378">Hydrolase</keyword>
<evidence type="ECO:0000313" key="17">
    <source>
        <dbReference type="EMBL" id="EHP42791.1"/>
    </source>
</evidence>
<proteinExistence type="inferred from homology"/>
<dbReference type="Gene3D" id="3.90.870.10">
    <property type="entry name" value="DHBP synthase"/>
    <property type="match status" value="1"/>
</dbReference>
<dbReference type="Gene3D" id="3.40.50.10990">
    <property type="entry name" value="GTP cyclohydrolase II"/>
    <property type="match status" value="1"/>
</dbReference>
<dbReference type="SUPFAM" id="SSF55821">
    <property type="entry name" value="YrdC/RibB"/>
    <property type="match status" value="1"/>
</dbReference>
<evidence type="ECO:0000256" key="2">
    <source>
        <dbReference type="ARBA" id="ARBA00001936"/>
    </source>
</evidence>
<feature type="non-terminal residue" evidence="17">
    <location>
        <position position="573"/>
    </location>
</feature>
<dbReference type="SUPFAM" id="SSF142695">
    <property type="entry name" value="RibA-like"/>
    <property type="match status" value="1"/>
</dbReference>
<comment type="cofactor">
    <cofactor evidence="3">
        <name>Mg(2+)</name>
        <dbReference type="ChEBI" id="CHEBI:18420"/>
    </cofactor>
</comment>
<evidence type="ECO:0000256" key="12">
    <source>
        <dbReference type="ARBA" id="ARBA00022842"/>
    </source>
</evidence>
<keyword evidence="12" id="KW-0460">Magnesium</keyword>
<keyword evidence="14" id="KW-0456">Lyase</keyword>
<dbReference type="EC" id="4.1.99.12" evidence="8"/>
<comment type="function">
    <text evidence="4">Catalyzes the conversion of D-ribulose 5-phosphate to formate and 3,4-dihydroxy-2-butanone 4-phosphate.</text>
</comment>
<dbReference type="InterPro" id="IPR000422">
    <property type="entry name" value="DHBP_synthase_RibB"/>
</dbReference>
<dbReference type="InterPro" id="IPR017945">
    <property type="entry name" value="DHBP_synth_RibB-like_a/b_dom"/>
</dbReference>
<comment type="similarity">
    <text evidence="7">In the C-terminal section; belongs to the GTP cyclohydrolase II family.</text>
</comment>
<evidence type="ECO:0000256" key="5">
    <source>
        <dbReference type="ARBA" id="ARBA00004904"/>
    </source>
</evidence>
<evidence type="ECO:0000256" key="9">
    <source>
        <dbReference type="ARBA" id="ARBA00018836"/>
    </source>
</evidence>
<evidence type="ECO:0000313" key="18">
    <source>
        <dbReference type="Proteomes" id="UP000005808"/>
    </source>
</evidence>
<evidence type="ECO:0000256" key="8">
    <source>
        <dbReference type="ARBA" id="ARBA00012153"/>
    </source>
</evidence>
<sequence length="573" mass="60904">MSPAPIGDVLRAIATGQRVVVIEEDTAEASGCVLVAADQVSEADVNFMAAHARGLVCLAITDARRRQLGLHMMAGGRRQGRKQEPFTVSIEAVQGVSTGICAADRALTMRVAAAANAAPAHLVQPGHVFPVVAQPDGVLRSADFAEACSDLPRLAGREAAGAYTVLLDDAGELLRGAALLAFAREHGLLVCAISDLIHHRLLVESALRRSQSNRLVTPFGDFVVHAYHDAPIDAVHLALVLGQPDPAEPVLTRVQTVETLRDLFAFESAHAAPATPGWNLARSLARIGEEGCGILVLLAEREAPHHLLEQLALLDQSGPAGPVRANLADRAARFRATRAGRGRADPARPRRAQTAHAGRAGALPQHRGLRAGGDRVRAAGLNQRGNLLAKPHGRAAQQVVLRGGVANHQRRRQAPLAAKLAQALQCQAGIHARPHHLVLGHAVRQPEHKMKPGVLPAHAQVLAQHRAQRRQYDIPAAQVDVPGDPQVARQPTGAEKGRQRQLLDQAVGAPGGGAQLAQRGPQRVRHHHVANAQRRIEALVETAAVDHAIAIIHCLERGQRRAAVVELAVVVVL</sequence>
<evidence type="ECO:0000256" key="3">
    <source>
        <dbReference type="ARBA" id="ARBA00001946"/>
    </source>
</evidence>
<comment type="similarity">
    <text evidence="6">In the N-terminal section; belongs to the DHBP synthase family.</text>
</comment>
<dbReference type="Proteomes" id="UP000005808">
    <property type="component" value="Unassembled WGS sequence"/>
</dbReference>
<dbReference type="PANTHER" id="PTHR21327:SF34">
    <property type="entry name" value="3,4-DIHYDROXY-2-BUTANONE 4-PHOSPHATE SYNTHASE"/>
    <property type="match status" value="1"/>
</dbReference>
<evidence type="ECO:0000256" key="11">
    <source>
        <dbReference type="ARBA" id="ARBA00022723"/>
    </source>
</evidence>
<dbReference type="GO" id="GO:0008686">
    <property type="term" value="F:3,4-dihydroxy-2-butanone-4-phosphate synthase activity"/>
    <property type="evidence" value="ECO:0007669"/>
    <property type="project" value="UniProtKB-EC"/>
</dbReference>
<dbReference type="InterPro" id="IPR036144">
    <property type="entry name" value="RibA-like_sf"/>
</dbReference>
<dbReference type="Pfam" id="PF00926">
    <property type="entry name" value="DHBP_synthase"/>
    <property type="match status" value="1"/>
</dbReference>
<feature type="region of interest" description="Disordered" evidence="15">
    <location>
        <begin position="337"/>
        <end position="367"/>
    </location>
</feature>
<evidence type="ECO:0000256" key="7">
    <source>
        <dbReference type="ARBA" id="ARBA00008976"/>
    </source>
</evidence>
<comment type="caution">
    <text evidence="17">The sequence shown here is derived from an EMBL/GenBank/DDBJ whole genome shotgun (WGS) entry which is preliminary data.</text>
</comment>
<comment type="pathway">
    <text evidence="5">Cofactor biosynthesis; riboflavin biosynthesis; 2-hydroxy-3-oxobutyl phosphate from D-ribulose 5-phosphate: step 1/1.</text>
</comment>
<evidence type="ECO:0000256" key="15">
    <source>
        <dbReference type="SAM" id="MobiDB-lite"/>
    </source>
</evidence>
<comment type="cofactor">
    <cofactor evidence="2">
        <name>Mn(2+)</name>
        <dbReference type="ChEBI" id="CHEBI:29035"/>
    </cofactor>
</comment>
<dbReference type="GO" id="GO:0005829">
    <property type="term" value="C:cytosol"/>
    <property type="evidence" value="ECO:0007669"/>
    <property type="project" value="TreeGrafter"/>
</dbReference>